<name>K5VIU6_PHACS</name>
<dbReference type="Proteomes" id="UP000008370">
    <property type="component" value="Unassembled WGS sequence"/>
</dbReference>
<evidence type="ECO:0000256" key="2">
    <source>
        <dbReference type="SAM" id="Phobius"/>
    </source>
</evidence>
<dbReference type="AlphaFoldDB" id="K5VIU6"/>
<reference evidence="3 4" key="1">
    <citation type="journal article" date="2012" name="BMC Genomics">
        <title>Comparative genomics of the white-rot fungi, Phanerochaete carnosa and P. chrysosporium, to elucidate the genetic basis of the distinct wood types they colonize.</title>
        <authorList>
            <person name="Suzuki H."/>
            <person name="MacDonald J."/>
            <person name="Syed K."/>
            <person name="Salamov A."/>
            <person name="Hori C."/>
            <person name="Aerts A."/>
            <person name="Henrissat B."/>
            <person name="Wiebenga A."/>
            <person name="vanKuyk P.A."/>
            <person name="Barry K."/>
            <person name="Lindquist E."/>
            <person name="LaButti K."/>
            <person name="Lapidus A."/>
            <person name="Lucas S."/>
            <person name="Coutinho P."/>
            <person name="Gong Y."/>
            <person name="Samejima M."/>
            <person name="Mahadevan R."/>
            <person name="Abou-Zaid M."/>
            <person name="de Vries R.P."/>
            <person name="Igarashi K."/>
            <person name="Yadav J.S."/>
            <person name="Grigoriev I.V."/>
            <person name="Master E.R."/>
        </authorList>
    </citation>
    <scope>NUCLEOTIDE SEQUENCE [LARGE SCALE GENOMIC DNA]</scope>
    <source>
        <strain evidence="3 4">HHB-10118-sp</strain>
    </source>
</reference>
<dbReference type="HOGENOM" id="CLU_1825952_0_0_1"/>
<keyword evidence="4" id="KW-1185">Reference proteome</keyword>
<dbReference type="EMBL" id="JH930477">
    <property type="protein sequence ID" value="EKM51213.1"/>
    <property type="molecule type" value="Genomic_DNA"/>
</dbReference>
<feature type="transmembrane region" description="Helical" evidence="2">
    <location>
        <begin position="36"/>
        <end position="60"/>
    </location>
</feature>
<dbReference type="KEGG" id="pco:PHACADRAFT_263232"/>
<evidence type="ECO:0000313" key="4">
    <source>
        <dbReference type="Proteomes" id="UP000008370"/>
    </source>
</evidence>
<feature type="region of interest" description="Disordered" evidence="1">
    <location>
        <begin position="72"/>
        <end position="130"/>
    </location>
</feature>
<evidence type="ECO:0000256" key="1">
    <source>
        <dbReference type="SAM" id="MobiDB-lite"/>
    </source>
</evidence>
<keyword evidence="2" id="KW-0472">Membrane</keyword>
<feature type="compositionally biased region" description="Basic and acidic residues" evidence="1">
    <location>
        <begin position="82"/>
        <end position="99"/>
    </location>
</feature>
<gene>
    <name evidence="3" type="ORF">PHACADRAFT_263232</name>
</gene>
<accession>K5VIU6</accession>
<dbReference type="InParanoid" id="K5VIU6"/>
<sequence>MGSIISSLRGSDSFFLSLLGHTLYVVLWPIGFVLGAGWIVACLTAAGCWMIVRLPFVLAYDCFRLCRKAWKSHKRGHTATKPTERVKERPLATEVDEKQTSQAPKIQPAASPKPNLTIDTTGLRGSGLPPIHRSLRSRLFH</sequence>
<protein>
    <submittedName>
        <fullName evidence="3">Uncharacterized protein</fullName>
    </submittedName>
</protein>
<dbReference type="GeneID" id="18918502"/>
<evidence type="ECO:0000313" key="3">
    <source>
        <dbReference type="EMBL" id="EKM51213.1"/>
    </source>
</evidence>
<organism evidence="3 4">
    <name type="scientific">Phanerochaete carnosa (strain HHB-10118-sp)</name>
    <name type="common">White-rot fungus</name>
    <name type="synonym">Peniophora carnosa</name>
    <dbReference type="NCBI Taxonomy" id="650164"/>
    <lineage>
        <taxon>Eukaryota</taxon>
        <taxon>Fungi</taxon>
        <taxon>Dikarya</taxon>
        <taxon>Basidiomycota</taxon>
        <taxon>Agaricomycotina</taxon>
        <taxon>Agaricomycetes</taxon>
        <taxon>Polyporales</taxon>
        <taxon>Phanerochaetaceae</taxon>
        <taxon>Phanerochaete</taxon>
    </lineage>
</organism>
<feature type="transmembrane region" description="Helical" evidence="2">
    <location>
        <begin position="12"/>
        <end position="30"/>
    </location>
</feature>
<keyword evidence="2" id="KW-0812">Transmembrane</keyword>
<keyword evidence="2" id="KW-1133">Transmembrane helix</keyword>
<proteinExistence type="predicted"/>
<dbReference type="RefSeq" id="XP_007400364.1">
    <property type="nucleotide sequence ID" value="XM_007400302.1"/>
</dbReference>